<evidence type="ECO:0000313" key="2">
    <source>
        <dbReference type="WBParaSite" id="Minc3s06522g39942"/>
    </source>
</evidence>
<keyword evidence="1" id="KW-1185">Reference proteome</keyword>
<evidence type="ECO:0000313" key="1">
    <source>
        <dbReference type="Proteomes" id="UP000887563"/>
    </source>
</evidence>
<dbReference type="Proteomes" id="UP000887563">
    <property type="component" value="Unplaced"/>
</dbReference>
<sequence length="163" mass="20125">MLPIVPLLFKTFESRKHNNKHASSISENVKNEKKILHFHPQKFFLGTVLKQAFRKGPKENISFEQLEEFFKNVEIEDWEEIEETMNMEKIEMLFDLYTDFEKLKEKDNEIHVEKYKELNKEQIKEYPLEDQYFWLIIKMLDNEKSFRKILEKKFVYEKKVRRR</sequence>
<accession>A0A914NJR7</accession>
<reference evidence="2" key="1">
    <citation type="submission" date="2022-11" db="UniProtKB">
        <authorList>
            <consortium name="WormBaseParasite"/>
        </authorList>
    </citation>
    <scope>IDENTIFICATION</scope>
</reference>
<dbReference type="AlphaFoldDB" id="A0A914NJR7"/>
<dbReference type="WBParaSite" id="Minc3s06522g39942">
    <property type="protein sequence ID" value="Minc3s06522g39942"/>
    <property type="gene ID" value="Minc3s06522g39942"/>
</dbReference>
<name>A0A914NJR7_MELIC</name>
<proteinExistence type="predicted"/>
<protein>
    <submittedName>
        <fullName evidence="2">Uncharacterized protein</fullName>
    </submittedName>
</protein>
<organism evidence="1 2">
    <name type="scientific">Meloidogyne incognita</name>
    <name type="common">Southern root-knot nematode worm</name>
    <name type="synonym">Oxyuris incognita</name>
    <dbReference type="NCBI Taxonomy" id="6306"/>
    <lineage>
        <taxon>Eukaryota</taxon>
        <taxon>Metazoa</taxon>
        <taxon>Ecdysozoa</taxon>
        <taxon>Nematoda</taxon>
        <taxon>Chromadorea</taxon>
        <taxon>Rhabditida</taxon>
        <taxon>Tylenchina</taxon>
        <taxon>Tylenchomorpha</taxon>
        <taxon>Tylenchoidea</taxon>
        <taxon>Meloidogynidae</taxon>
        <taxon>Meloidogyninae</taxon>
        <taxon>Meloidogyne</taxon>
        <taxon>Meloidogyne incognita group</taxon>
    </lineage>
</organism>